<organism evidence="2 3">
    <name type="scientific">Trichinella pseudospiralis</name>
    <name type="common">Parasitic roundworm</name>
    <dbReference type="NCBI Taxonomy" id="6337"/>
    <lineage>
        <taxon>Eukaryota</taxon>
        <taxon>Metazoa</taxon>
        <taxon>Ecdysozoa</taxon>
        <taxon>Nematoda</taxon>
        <taxon>Enoplea</taxon>
        <taxon>Dorylaimia</taxon>
        <taxon>Trichinellida</taxon>
        <taxon>Trichinellidae</taxon>
        <taxon>Trichinella</taxon>
    </lineage>
</organism>
<comment type="caution">
    <text evidence="2">The sequence shown here is derived from an EMBL/GenBank/DDBJ whole genome shotgun (WGS) entry which is preliminary data.</text>
</comment>
<proteinExistence type="predicted"/>
<dbReference type="EMBL" id="JYDT01000634">
    <property type="protein sequence ID" value="KRY80279.1"/>
    <property type="molecule type" value="Genomic_DNA"/>
</dbReference>
<evidence type="ECO:0000313" key="3">
    <source>
        <dbReference type="Proteomes" id="UP000054995"/>
    </source>
</evidence>
<sequence length="174" mass="18582">MLRYNFARRTLVGQTESGLYNAGFLGQPNTGLSGSRNQRNALRRPQRTESQYITVQTNVARYIELGSAAQARGSFGPPMSGPLAAALMLSASLISRQSFGVSAPLATSSTYLLTGDRRNDVNSHCMARERSSTAATGGLFSPVEAARRRDSDPASGASIVSPPSARMGSRRRGR</sequence>
<evidence type="ECO:0000256" key="1">
    <source>
        <dbReference type="SAM" id="MobiDB-lite"/>
    </source>
</evidence>
<gene>
    <name evidence="2" type="ORF">T4D_12735</name>
</gene>
<protein>
    <submittedName>
        <fullName evidence="2">Uncharacterized protein</fullName>
    </submittedName>
</protein>
<dbReference type="OrthoDB" id="5936459at2759"/>
<accession>A0A0V1F2P6</accession>
<evidence type="ECO:0000313" key="2">
    <source>
        <dbReference type="EMBL" id="KRY80279.1"/>
    </source>
</evidence>
<dbReference type="AlphaFoldDB" id="A0A0V1F2P6"/>
<reference evidence="2 3" key="1">
    <citation type="submission" date="2015-01" db="EMBL/GenBank/DDBJ databases">
        <title>Evolution of Trichinella species and genotypes.</title>
        <authorList>
            <person name="Korhonen P.K."/>
            <person name="Edoardo P."/>
            <person name="Giuseppe L.R."/>
            <person name="Gasser R.B."/>
        </authorList>
    </citation>
    <scope>NUCLEOTIDE SEQUENCE [LARGE SCALE GENOMIC DNA]</scope>
    <source>
        <strain evidence="2">ISS470</strain>
    </source>
</reference>
<keyword evidence="3" id="KW-1185">Reference proteome</keyword>
<name>A0A0V1F2P6_TRIPS</name>
<feature type="region of interest" description="Disordered" evidence="1">
    <location>
        <begin position="128"/>
        <end position="174"/>
    </location>
</feature>
<dbReference type="Proteomes" id="UP000054995">
    <property type="component" value="Unassembled WGS sequence"/>
</dbReference>